<evidence type="ECO:0000256" key="2">
    <source>
        <dbReference type="SAM" id="MobiDB-lite"/>
    </source>
</evidence>
<dbReference type="InterPro" id="IPR036770">
    <property type="entry name" value="Ankyrin_rpt-contain_sf"/>
</dbReference>
<feature type="repeat" description="ANK" evidence="1">
    <location>
        <begin position="37"/>
        <end position="70"/>
    </location>
</feature>
<dbReference type="PANTHER" id="PTHR24135">
    <property type="entry name" value="SH3 AND MULTIPLE ANKYRIN REPEAT DOMAINS PROTEIN"/>
    <property type="match status" value="1"/>
</dbReference>
<keyword evidence="1" id="KW-0040">ANK repeat</keyword>
<feature type="region of interest" description="Disordered" evidence="2">
    <location>
        <begin position="113"/>
        <end position="134"/>
    </location>
</feature>
<accession>A0A1S8WV00</accession>
<evidence type="ECO:0000313" key="4">
    <source>
        <dbReference type="Proteomes" id="UP000243686"/>
    </source>
</evidence>
<dbReference type="EMBL" id="KV894389">
    <property type="protein sequence ID" value="OON18248.1"/>
    <property type="molecule type" value="Genomic_DNA"/>
</dbReference>
<dbReference type="GO" id="GO:0030160">
    <property type="term" value="F:synaptic receptor adaptor activity"/>
    <property type="evidence" value="ECO:0007669"/>
    <property type="project" value="TreeGrafter"/>
</dbReference>
<keyword evidence="4" id="KW-1185">Reference proteome</keyword>
<dbReference type="InterPro" id="IPR051569">
    <property type="entry name" value="SHANK"/>
</dbReference>
<dbReference type="AlphaFoldDB" id="A0A1S8WV00"/>
<sequence>MASNLRQFLDNVKNGECDKVTKWLNKGLDPNFQWKDMGETPLTLAIKLAKPRDMIMTLVSGGAHLDYRAADTMTPLHKAAVAGNYEAIKVKRQIAASYFEQLEQSKTQSCPLLPPNILTSQQTPTAPRVTGGHL</sequence>
<proteinExistence type="predicted"/>
<dbReference type="Pfam" id="PF12796">
    <property type="entry name" value="Ank_2"/>
    <property type="match status" value="1"/>
</dbReference>
<dbReference type="GO" id="GO:0043197">
    <property type="term" value="C:dendritic spine"/>
    <property type="evidence" value="ECO:0007669"/>
    <property type="project" value="TreeGrafter"/>
</dbReference>
<dbReference type="InterPro" id="IPR002110">
    <property type="entry name" value="Ankyrin_rpt"/>
</dbReference>
<dbReference type="SUPFAM" id="SSF48403">
    <property type="entry name" value="Ankyrin repeat"/>
    <property type="match status" value="1"/>
</dbReference>
<dbReference type="GO" id="GO:0045211">
    <property type="term" value="C:postsynaptic membrane"/>
    <property type="evidence" value="ECO:0007669"/>
    <property type="project" value="TreeGrafter"/>
</dbReference>
<dbReference type="GO" id="GO:0014069">
    <property type="term" value="C:postsynaptic density"/>
    <property type="evidence" value="ECO:0007669"/>
    <property type="project" value="TreeGrafter"/>
</dbReference>
<dbReference type="Gene3D" id="1.25.40.20">
    <property type="entry name" value="Ankyrin repeat-containing domain"/>
    <property type="match status" value="1"/>
</dbReference>
<dbReference type="GO" id="GO:0035255">
    <property type="term" value="F:ionotropic glutamate receptor binding"/>
    <property type="evidence" value="ECO:0007669"/>
    <property type="project" value="TreeGrafter"/>
</dbReference>
<reference evidence="3 4" key="1">
    <citation type="submission" date="2015-03" db="EMBL/GenBank/DDBJ databases">
        <title>Draft genome of the nematode, Opisthorchis viverrini.</title>
        <authorList>
            <person name="Mitreva M."/>
        </authorList>
    </citation>
    <scope>NUCLEOTIDE SEQUENCE [LARGE SCALE GENOMIC DNA]</scope>
    <source>
        <strain evidence="3">Khon Kaen</strain>
    </source>
</reference>
<dbReference type="PANTHER" id="PTHR24135:SF28">
    <property type="entry name" value="LD13733P"/>
    <property type="match status" value="1"/>
</dbReference>
<evidence type="ECO:0000256" key="1">
    <source>
        <dbReference type="PROSITE-ProRule" id="PRU00023"/>
    </source>
</evidence>
<name>A0A1S8WV00_OPIVI</name>
<protein>
    <submittedName>
        <fullName evidence="3">Uncharacterized protein</fullName>
    </submittedName>
</protein>
<organism evidence="3 4">
    <name type="scientific">Opisthorchis viverrini</name>
    <name type="common">Southeast Asian liver fluke</name>
    <dbReference type="NCBI Taxonomy" id="6198"/>
    <lineage>
        <taxon>Eukaryota</taxon>
        <taxon>Metazoa</taxon>
        <taxon>Spiralia</taxon>
        <taxon>Lophotrochozoa</taxon>
        <taxon>Platyhelminthes</taxon>
        <taxon>Trematoda</taxon>
        <taxon>Digenea</taxon>
        <taxon>Opisthorchiida</taxon>
        <taxon>Opisthorchiata</taxon>
        <taxon>Opisthorchiidae</taxon>
        <taxon>Opisthorchis</taxon>
    </lineage>
</organism>
<evidence type="ECO:0000313" key="3">
    <source>
        <dbReference type="EMBL" id="OON18248.1"/>
    </source>
</evidence>
<gene>
    <name evidence="3" type="ORF">X801_05900</name>
</gene>
<dbReference type="PROSITE" id="PS50088">
    <property type="entry name" value="ANK_REPEAT"/>
    <property type="match status" value="1"/>
</dbReference>
<dbReference type="Proteomes" id="UP000243686">
    <property type="component" value="Unassembled WGS sequence"/>
</dbReference>